<dbReference type="Proteomes" id="UP000321248">
    <property type="component" value="Unassembled WGS sequence"/>
</dbReference>
<dbReference type="RefSeq" id="WP_147890262.1">
    <property type="nucleotide sequence ID" value="NZ_VRTS01000001.1"/>
</dbReference>
<keyword evidence="2" id="KW-1185">Reference proteome</keyword>
<dbReference type="InterPro" id="IPR015943">
    <property type="entry name" value="WD40/YVTN_repeat-like_dom_sf"/>
</dbReference>
<accession>A0A5C8KWK9</accession>
<dbReference type="OrthoDB" id="9813892at2"/>
<dbReference type="AlphaFoldDB" id="A0A5C8KWK9"/>
<comment type="caution">
    <text evidence="1">The sequence shown here is derived from an EMBL/GenBank/DDBJ whole genome shotgun (WGS) entry which is preliminary data.</text>
</comment>
<name>A0A5C8KWK9_9GAMM</name>
<dbReference type="SUPFAM" id="SSF110296">
    <property type="entry name" value="Oligoxyloglucan reducing end-specific cellobiohydrolase"/>
    <property type="match status" value="1"/>
</dbReference>
<dbReference type="CDD" id="cd15482">
    <property type="entry name" value="Sialidase_non-viral"/>
    <property type="match status" value="1"/>
</dbReference>
<gene>
    <name evidence="1" type="ORF">FU658_00160</name>
</gene>
<sequence>MADSPGWETGGLSGGDVTALAISPTEPGEAFAAVRCLFVDGCELPVYRTADLGATWDTFPTWFYENSLSKRAVVTQEGYLLLADRSGVRFRHPIGTWSRAIFYPAPIRYGEPVDLAVSAQLDGPGMIAVARTELGTGGLAMANATIGMYQDTTPAPAVGLDGSAVAMHPQLTDNRAAAFRGAQGNARVFLTSDGGTTWLERSAGLPAAPVASMAYQGVRVVAVVEGHGVFAIQPGQTAWSAITSAQGPLRAATRIVVSPHDTQTLWVATRGGLSRSHDGGVNWQHQVPGTRGLNVHDIAPSPTDPELVLIGTAHWGVLSSLDGGQSFVLSTDGIQNLDVRDVAAAPSDPRRMAAIVQTTAAARLMESFDAGTTWRVGFSLPRHTRSLHFDHQGQLHALARANAGSAATLYRLQDGRAWQALRAPLRGADIQAVHFDAGQAGVIRVAGAASTAPGARAMTWSSRNGGVDWELDWQGPQDHVATQILGFADDNGDWLLVPTASRADAAGVIAISHDEGATWAETIMGFPRRDRHIQLCRHDGSQTVFAYTRNVNGFGDLFTYGLGSGADEWQHESGSAGQANAGFTCGDPATEELFVGSEQRVVEFHDPVLRKVAGEQFEAYDENFPLRPPHRATRMILTPAGLFLGSENGLFRNRAPVHAPAPHSLQVSEQRSRMARSIEVTFQAQASWVRVLRDGEEVFVGPNAGSFSERRLLDGSTPAYQVCNAFTEGCSAPATASR</sequence>
<reference evidence="1 2" key="1">
    <citation type="submission" date="2019-08" db="EMBL/GenBank/DDBJ databases">
        <authorList>
            <person name="Karlyshev A.V."/>
        </authorList>
    </citation>
    <scope>NUCLEOTIDE SEQUENCE [LARGE SCALE GENOMIC DNA]</scope>
    <source>
        <strain evidence="1 2">Alg18-2.2</strain>
    </source>
</reference>
<evidence type="ECO:0000313" key="1">
    <source>
        <dbReference type="EMBL" id="TXK65590.1"/>
    </source>
</evidence>
<dbReference type="InterPro" id="IPR036278">
    <property type="entry name" value="Sialidase_sf"/>
</dbReference>
<protein>
    <recommendedName>
        <fullName evidence="3">Exo-alpha-sialidase</fullName>
    </recommendedName>
</protein>
<dbReference type="Gene3D" id="2.130.10.10">
    <property type="entry name" value="YVTN repeat-like/Quinoprotein amine dehydrogenase"/>
    <property type="match status" value="2"/>
</dbReference>
<dbReference type="SUPFAM" id="SSF50939">
    <property type="entry name" value="Sialidases"/>
    <property type="match status" value="1"/>
</dbReference>
<organism evidence="1 2">
    <name type="scientific">Alkalisalibacterium limincola</name>
    <dbReference type="NCBI Taxonomy" id="2699169"/>
    <lineage>
        <taxon>Bacteria</taxon>
        <taxon>Pseudomonadati</taxon>
        <taxon>Pseudomonadota</taxon>
        <taxon>Gammaproteobacteria</taxon>
        <taxon>Lysobacterales</taxon>
        <taxon>Lysobacteraceae</taxon>
        <taxon>Alkalisalibacterium</taxon>
    </lineage>
</organism>
<evidence type="ECO:0008006" key="3">
    <source>
        <dbReference type="Google" id="ProtNLM"/>
    </source>
</evidence>
<evidence type="ECO:0000313" key="2">
    <source>
        <dbReference type="Proteomes" id="UP000321248"/>
    </source>
</evidence>
<dbReference type="EMBL" id="VRTS01000001">
    <property type="protein sequence ID" value="TXK65590.1"/>
    <property type="molecule type" value="Genomic_DNA"/>
</dbReference>
<proteinExistence type="predicted"/>